<protein>
    <submittedName>
        <fullName evidence="1">Uncharacterized protein</fullName>
    </submittedName>
</protein>
<sequence length="62" mass="7204">MSPELFGVTRAAYWQRRRPGTAASKIYRCKLERTDNEPPFNNAFDLNRNVMKIITSTGRRSN</sequence>
<dbReference type="EMBL" id="KQ414658">
    <property type="protein sequence ID" value="KOC65658.1"/>
    <property type="molecule type" value="Genomic_DNA"/>
</dbReference>
<dbReference type="Proteomes" id="UP000053825">
    <property type="component" value="Unassembled WGS sequence"/>
</dbReference>
<name>A0A0L7R482_9HYME</name>
<proteinExistence type="predicted"/>
<accession>A0A0L7R482</accession>
<organism evidence="1 2">
    <name type="scientific">Habropoda laboriosa</name>
    <dbReference type="NCBI Taxonomy" id="597456"/>
    <lineage>
        <taxon>Eukaryota</taxon>
        <taxon>Metazoa</taxon>
        <taxon>Ecdysozoa</taxon>
        <taxon>Arthropoda</taxon>
        <taxon>Hexapoda</taxon>
        <taxon>Insecta</taxon>
        <taxon>Pterygota</taxon>
        <taxon>Neoptera</taxon>
        <taxon>Endopterygota</taxon>
        <taxon>Hymenoptera</taxon>
        <taxon>Apocrita</taxon>
        <taxon>Aculeata</taxon>
        <taxon>Apoidea</taxon>
        <taxon>Anthophila</taxon>
        <taxon>Apidae</taxon>
        <taxon>Habropoda</taxon>
    </lineage>
</organism>
<keyword evidence="2" id="KW-1185">Reference proteome</keyword>
<reference evidence="1 2" key="1">
    <citation type="submission" date="2015-07" db="EMBL/GenBank/DDBJ databases">
        <title>The genome of Habropoda laboriosa.</title>
        <authorList>
            <person name="Pan H."/>
            <person name="Kapheim K."/>
        </authorList>
    </citation>
    <scope>NUCLEOTIDE SEQUENCE [LARGE SCALE GENOMIC DNA]</scope>
    <source>
        <strain evidence="1">0110345459</strain>
    </source>
</reference>
<dbReference type="AlphaFoldDB" id="A0A0L7R482"/>
<evidence type="ECO:0000313" key="2">
    <source>
        <dbReference type="Proteomes" id="UP000053825"/>
    </source>
</evidence>
<gene>
    <name evidence="1" type="ORF">WH47_00682</name>
</gene>
<evidence type="ECO:0000313" key="1">
    <source>
        <dbReference type="EMBL" id="KOC65658.1"/>
    </source>
</evidence>